<comment type="caution">
    <text evidence="6">The sequence shown here is derived from an EMBL/GenBank/DDBJ whole genome shotgun (WGS) entry which is preliminary data.</text>
</comment>
<evidence type="ECO:0000256" key="4">
    <source>
        <dbReference type="SAM" id="MobiDB-lite"/>
    </source>
</evidence>
<evidence type="ECO:0000256" key="3">
    <source>
        <dbReference type="ARBA" id="ARBA00023163"/>
    </source>
</evidence>
<dbReference type="PROSITE" id="PS50932">
    <property type="entry name" value="HTH_LACI_2"/>
    <property type="match status" value="1"/>
</dbReference>
<feature type="region of interest" description="Disordered" evidence="4">
    <location>
        <begin position="1"/>
        <end position="28"/>
    </location>
</feature>
<dbReference type="SUPFAM" id="SSF47413">
    <property type="entry name" value="lambda repressor-like DNA-binding domains"/>
    <property type="match status" value="1"/>
</dbReference>
<dbReference type="Gene3D" id="3.40.50.2300">
    <property type="match status" value="2"/>
</dbReference>
<dbReference type="Proteomes" id="UP001196870">
    <property type="component" value="Unassembled WGS sequence"/>
</dbReference>
<dbReference type="InterPro" id="IPR028082">
    <property type="entry name" value="Peripla_BP_I"/>
</dbReference>
<evidence type="ECO:0000256" key="1">
    <source>
        <dbReference type="ARBA" id="ARBA00023015"/>
    </source>
</evidence>
<evidence type="ECO:0000313" key="7">
    <source>
        <dbReference type="Proteomes" id="UP001196870"/>
    </source>
</evidence>
<dbReference type="CDD" id="cd01392">
    <property type="entry name" value="HTH_LacI"/>
    <property type="match status" value="1"/>
</dbReference>
<evidence type="ECO:0000313" key="6">
    <source>
        <dbReference type="EMBL" id="MBR0662761.1"/>
    </source>
</evidence>
<organism evidence="6 7">
    <name type="scientific">Plastoroseomonas hellenica</name>
    <dbReference type="NCBI Taxonomy" id="2687306"/>
    <lineage>
        <taxon>Bacteria</taxon>
        <taxon>Pseudomonadati</taxon>
        <taxon>Pseudomonadota</taxon>
        <taxon>Alphaproteobacteria</taxon>
        <taxon>Acetobacterales</taxon>
        <taxon>Acetobacteraceae</taxon>
        <taxon>Plastoroseomonas</taxon>
    </lineage>
</organism>
<keyword evidence="7" id="KW-1185">Reference proteome</keyword>
<dbReference type="EMBL" id="JAAGBB010000001">
    <property type="protein sequence ID" value="MBR0662761.1"/>
    <property type="molecule type" value="Genomic_DNA"/>
</dbReference>
<dbReference type="Gene3D" id="1.10.260.40">
    <property type="entry name" value="lambda repressor-like DNA-binding domains"/>
    <property type="match status" value="1"/>
</dbReference>
<dbReference type="PANTHER" id="PTHR30146">
    <property type="entry name" value="LACI-RELATED TRANSCRIPTIONAL REPRESSOR"/>
    <property type="match status" value="1"/>
</dbReference>
<reference evidence="7" key="1">
    <citation type="journal article" date="2021" name="Syst. Appl. Microbiol.">
        <title>Roseomonas hellenica sp. nov., isolated from roots of wild-growing Alkanna tinctoria.</title>
        <authorList>
            <person name="Rat A."/>
            <person name="Naranjo H.D."/>
            <person name="Lebbe L."/>
            <person name="Cnockaert M."/>
            <person name="Krigas N."/>
            <person name="Grigoriadou K."/>
            <person name="Maloupa E."/>
            <person name="Willems A."/>
        </authorList>
    </citation>
    <scope>NUCLEOTIDE SEQUENCE [LARGE SCALE GENOMIC DNA]</scope>
    <source>
        <strain evidence="7">LMG 31523</strain>
    </source>
</reference>
<dbReference type="InterPro" id="IPR010982">
    <property type="entry name" value="Lambda_DNA-bd_dom_sf"/>
</dbReference>
<dbReference type="RefSeq" id="WP_211850252.1">
    <property type="nucleotide sequence ID" value="NZ_JAAGBB010000001.1"/>
</dbReference>
<dbReference type="CDD" id="cd06278">
    <property type="entry name" value="PBP1_LacI-like"/>
    <property type="match status" value="1"/>
</dbReference>
<dbReference type="InterPro" id="IPR000843">
    <property type="entry name" value="HTH_LacI"/>
</dbReference>
<name>A0ABS5ER42_9PROT</name>
<dbReference type="Pfam" id="PF13377">
    <property type="entry name" value="Peripla_BP_3"/>
    <property type="match status" value="1"/>
</dbReference>
<dbReference type="SMART" id="SM00354">
    <property type="entry name" value="HTH_LACI"/>
    <property type="match status" value="1"/>
</dbReference>
<keyword evidence="2" id="KW-0238">DNA-binding</keyword>
<evidence type="ECO:0000256" key="2">
    <source>
        <dbReference type="ARBA" id="ARBA00023125"/>
    </source>
</evidence>
<sequence>MATSRDVAHRAGVSQSTVSRALSGHPGVTEEIRRRVQAAARDLAYVPNAAARAMRTSRSGNIGVVTARLHNPIYPEMLQLLGRELRQAGLRMIVWNSDETDEGAAADAARQGMVDGIIFTSATQASTALYEEIAQRLPVVLVNRTVEGWPCDQVESDNHAGGRIVAAYFRDAGRRRIGLLSGPLLPSTIRNRETGFLEGCGGGPAPATVRVDAFTYAAGATGMQRLLALADRPDAVFCANDVLALGARDAARAAGIAVPGAVWIVGYDDIAMASWTAFDLTTVRQPIEAMVQHAVRLLRARMAGIAAAPQRLSLPAALVVRASTGRLPPSAAADADRQLIASK</sequence>
<gene>
    <name evidence="6" type="ORF">GXW71_00195</name>
</gene>
<evidence type="ECO:0000259" key="5">
    <source>
        <dbReference type="PROSITE" id="PS50932"/>
    </source>
</evidence>
<proteinExistence type="predicted"/>
<accession>A0ABS5ER42</accession>
<protein>
    <submittedName>
        <fullName evidence="6">LacI family transcriptional regulator</fullName>
    </submittedName>
</protein>
<dbReference type="SUPFAM" id="SSF53822">
    <property type="entry name" value="Periplasmic binding protein-like I"/>
    <property type="match status" value="1"/>
</dbReference>
<keyword evidence="1" id="KW-0805">Transcription regulation</keyword>
<dbReference type="Pfam" id="PF00356">
    <property type="entry name" value="LacI"/>
    <property type="match status" value="1"/>
</dbReference>
<keyword evidence="3" id="KW-0804">Transcription</keyword>
<dbReference type="PANTHER" id="PTHR30146:SF153">
    <property type="entry name" value="LACTOSE OPERON REPRESSOR"/>
    <property type="match status" value="1"/>
</dbReference>
<dbReference type="InterPro" id="IPR046335">
    <property type="entry name" value="LacI/GalR-like_sensor"/>
</dbReference>
<feature type="domain" description="HTH lacI-type" evidence="5">
    <location>
        <begin position="2"/>
        <end position="56"/>
    </location>
</feature>